<dbReference type="InterPro" id="IPR012902">
    <property type="entry name" value="N_methyl_site"/>
</dbReference>
<evidence type="ECO:0008006" key="6">
    <source>
        <dbReference type="Google" id="ProtNLM"/>
    </source>
</evidence>
<protein>
    <recommendedName>
        <fullName evidence="6">Prepilin-type N-terminal cleavage/methylation domain-containing protein</fullName>
    </recommendedName>
</protein>
<dbReference type="NCBIfam" id="TIGR02532">
    <property type="entry name" value="IV_pilin_GFxxxE"/>
    <property type="match status" value="1"/>
</dbReference>
<name>A0ABP9XEZ6_9DEIO</name>
<accession>A0ABP9XEZ6</accession>
<proteinExistence type="predicted"/>
<evidence type="ECO:0000313" key="5">
    <source>
        <dbReference type="Proteomes" id="UP001404956"/>
    </source>
</evidence>
<feature type="compositionally biased region" description="Low complexity" evidence="3">
    <location>
        <begin position="167"/>
        <end position="182"/>
    </location>
</feature>
<feature type="region of interest" description="Disordered" evidence="3">
    <location>
        <begin position="116"/>
        <end position="198"/>
    </location>
</feature>
<dbReference type="EMBL" id="BAABRV010000005">
    <property type="protein sequence ID" value="GAA5533937.1"/>
    <property type="molecule type" value="Genomic_DNA"/>
</dbReference>
<keyword evidence="2" id="KW-0998">Cell outer membrane</keyword>
<dbReference type="Pfam" id="PF07963">
    <property type="entry name" value="N_methyl"/>
    <property type="match status" value="1"/>
</dbReference>
<evidence type="ECO:0000313" key="4">
    <source>
        <dbReference type="EMBL" id="GAA5533937.1"/>
    </source>
</evidence>
<evidence type="ECO:0000256" key="1">
    <source>
        <dbReference type="ARBA" id="ARBA00004442"/>
    </source>
</evidence>
<evidence type="ECO:0000256" key="3">
    <source>
        <dbReference type="SAM" id="MobiDB-lite"/>
    </source>
</evidence>
<dbReference type="PROSITE" id="PS00409">
    <property type="entry name" value="PROKAR_NTER_METHYL"/>
    <property type="match status" value="1"/>
</dbReference>
<comment type="subcellular location">
    <subcellularLocation>
        <location evidence="1">Cell outer membrane</location>
    </subcellularLocation>
</comment>
<feature type="compositionally biased region" description="Pro residues" evidence="3">
    <location>
        <begin position="147"/>
        <end position="166"/>
    </location>
</feature>
<evidence type="ECO:0000256" key="2">
    <source>
        <dbReference type="ARBA" id="ARBA00023237"/>
    </source>
</evidence>
<comment type="caution">
    <text evidence="4">The sequence shown here is derived from an EMBL/GenBank/DDBJ whole genome shotgun (WGS) entry which is preliminary data.</text>
</comment>
<sequence>MSRHSAGFTLVELLIAAALLAVALTAIITHTIQLGEINARAEGQAVAASIAEAVAARYAHQPPAAGSTITSNVGADMDVPGLTADQQRLIGRYRYTLTAQADGSMKIHVQQGDDDPYALDLTSTPVLASGSGTGSSAPGAGGSTPPTVLPPPTITPPGDVTPPPVSDDPSTPTSPSLEVPSGPQRPPGWPPSWPWPLF</sequence>
<reference evidence="4 5" key="1">
    <citation type="submission" date="2024-02" db="EMBL/GenBank/DDBJ databases">
        <title>Deinococcus aluminii NBRC 112889.</title>
        <authorList>
            <person name="Ichikawa N."/>
            <person name="Katano-Makiyama Y."/>
            <person name="Hidaka K."/>
        </authorList>
    </citation>
    <scope>NUCLEOTIDE SEQUENCE [LARGE SCALE GENOMIC DNA]</scope>
    <source>
        <strain evidence="4 5">NBRC 112889</strain>
    </source>
</reference>
<gene>
    <name evidence="4" type="ORF">Dalu01_02345</name>
</gene>
<organism evidence="4 5">
    <name type="scientific">Deinococcus aluminii</name>
    <dbReference type="NCBI Taxonomy" id="1656885"/>
    <lineage>
        <taxon>Bacteria</taxon>
        <taxon>Thermotogati</taxon>
        <taxon>Deinococcota</taxon>
        <taxon>Deinococci</taxon>
        <taxon>Deinococcales</taxon>
        <taxon>Deinococcaceae</taxon>
        <taxon>Deinococcus</taxon>
    </lineage>
</organism>
<feature type="compositionally biased region" description="Low complexity" evidence="3">
    <location>
        <begin position="128"/>
        <end position="146"/>
    </location>
</feature>
<dbReference type="Proteomes" id="UP001404956">
    <property type="component" value="Unassembled WGS sequence"/>
</dbReference>
<feature type="compositionally biased region" description="Pro residues" evidence="3">
    <location>
        <begin position="183"/>
        <end position="198"/>
    </location>
</feature>
<keyword evidence="5" id="KW-1185">Reference proteome</keyword>
<dbReference type="RefSeq" id="WP_345454808.1">
    <property type="nucleotide sequence ID" value="NZ_BAABRV010000005.1"/>
</dbReference>
<keyword evidence="2" id="KW-0472">Membrane</keyword>